<dbReference type="PANTHER" id="PTHR30383">
    <property type="entry name" value="THIOESTERASE 1/PROTEASE 1/LYSOPHOSPHOLIPASE L1"/>
    <property type="match status" value="1"/>
</dbReference>
<reference evidence="3" key="1">
    <citation type="journal article" date="2014" name="Int. J. Syst. Evol. Microbiol.">
        <title>Complete genome sequence of Corynebacterium casei LMG S-19264T (=DSM 44701T), isolated from a smear-ripened cheese.</title>
        <authorList>
            <consortium name="US DOE Joint Genome Institute (JGI-PGF)"/>
            <person name="Walter F."/>
            <person name="Albersmeier A."/>
            <person name="Kalinowski J."/>
            <person name="Ruckert C."/>
        </authorList>
    </citation>
    <scope>NUCLEOTIDE SEQUENCE</scope>
    <source>
        <strain evidence="3">CGMCC 1.6293</strain>
    </source>
</reference>
<name>A0A917WHL4_9RHOB</name>
<dbReference type="GO" id="GO:0004622">
    <property type="term" value="F:phosphatidylcholine lysophospholipase activity"/>
    <property type="evidence" value="ECO:0007669"/>
    <property type="project" value="TreeGrafter"/>
</dbReference>
<accession>A0A917WHL4</accession>
<dbReference type="RefSeq" id="WP_028287090.1">
    <property type="nucleotide sequence ID" value="NZ_BMLF01000002.1"/>
</dbReference>
<dbReference type="CDD" id="cd00229">
    <property type="entry name" value="SGNH_hydrolase"/>
    <property type="match status" value="1"/>
</dbReference>
<dbReference type="PANTHER" id="PTHR30383:SF5">
    <property type="entry name" value="SGNH HYDROLASE-TYPE ESTERASE DOMAIN-CONTAINING PROTEIN"/>
    <property type="match status" value="1"/>
</dbReference>
<gene>
    <name evidence="3" type="ORF">GCM10011534_31220</name>
</gene>
<dbReference type="InterPro" id="IPR036514">
    <property type="entry name" value="SGNH_hydro_sf"/>
</dbReference>
<dbReference type="Gene3D" id="3.40.50.1110">
    <property type="entry name" value="SGNH hydrolase"/>
    <property type="match status" value="1"/>
</dbReference>
<evidence type="ECO:0000256" key="1">
    <source>
        <dbReference type="SAM" id="SignalP"/>
    </source>
</evidence>
<dbReference type="Pfam" id="PF13472">
    <property type="entry name" value="Lipase_GDSL_2"/>
    <property type="match status" value="1"/>
</dbReference>
<keyword evidence="4" id="KW-1185">Reference proteome</keyword>
<dbReference type="EMBL" id="BMLF01000002">
    <property type="protein sequence ID" value="GGM07020.1"/>
    <property type="molecule type" value="Genomic_DNA"/>
</dbReference>
<proteinExistence type="predicted"/>
<keyword evidence="1" id="KW-0732">Signal</keyword>
<evidence type="ECO:0000313" key="3">
    <source>
        <dbReference type="EMBL" id="GGM07020.1"/>
    </source>
</evidence>
<feature type="chain" id="PRO_5036857593" description="SGNH hydrolase-type esterase domain-containing protein" evidence="1">
    <location>
        <begin position="18"/>
        <end position="218"/>
    </location>
</feature>
<protein>
    <recommendedName>
        <fullName evidence="2">SGNH hydrolase-type esterase domain-containing protein</fullName>
    </recommendedName>
</protein>
<dbReference type="AlphaFoldDB" id="A0A917WHL4"/>
<organism evidence="3 4">
    <name type="scientific">Pseudooceanicola nanhaiensis</name>
    <dbReference type="NCBI Taxonomy" id="375761"/>
    <lineage>
        <taxon>Bacteria</taxon>
        <taxon>Pseudomonadati</taxon>
        <taxon>Pseudomonadota</taxon>
        <taxon>Alphaproteobacteria</taxon>
        <taxon>Rhodobacterales</taxon>
        <taxon>Paracoccaceae</taxon>
        <taxon>Pseudooceanicola</taxon>
    </lineage>
</organism>
<dbReference type="PROSITE" id="PS51257">
    <property type="entry name" value="PROKAR_LIPOPROTEIN"/>
    <property type="match status" value="1"/>
</dbReference>
<comment type="caution">
    <text evidence="3">The sequence shown here is derived from an EMBL/GenBank/DDBJ whole genome shotgun (WGS) entry which is preliminary data.</text>
</comment>
<dbReference type="InterPro" id="IPR051532">
    <property type="entry name" value="Ester_Hydrolysis_Enzymes"/>
</dbReference>
<dbReference type="SUPFAM" id="SSF52266">
    <property type="entry name" value="SGNH hydrolase"/>
    <property type="match status" value="1"/>
</dbReference>
<dbReference type="InterPro" id="IPR013830">
    <property type="entry name" value="SGNH_hydro"/>
</dbReference>
<evidence type="ECO:0000313" key="4">
    <source>
        <dbReference type="Proteomes" id="UP000649829"/>
    </source>
</evidence>
<feature type="domain" description="SGNH hydrolase-type esterase" evidence="2">
    <location>
        <begin position="32"/>
        <end position="207"/>
    </location>
</feature>
<reference evidence="3" key="2">
    <citation type="submission" date="2020-09" db="EMBL/GenBank/DDBJ databases">
        <authorList>
            <person name="Sun Q."/>
            <person name="Zhou Y."/>
        </authorList>
    </citation>
    <scope>NUCLEOTIDE SEQUENCE</scope>
    <source>
        <strain evidence="3">CGMCC 1.6293</strain>
    </source>
</reference>
<feature type="signal peptide" evidence="1">
    <location>
        <begin position="1"/>
        <end position="17"/>
    </location>
</feature>
<evidence type="ECO:0000259" key="2">
    <source>
        <dbReference type="Pfam" id="PF13472"/>
    </source>
</evidence>
<dbReference type="Proteomes" id="UP000649829">
    <property type="component" value="Unassembled WGS sequence"/>
</dbReference>
<sequence>MRALIVLSLILTTGLLAACARGVPGDARVVVAGDSVMAWNRGQGGSVADGLRARLGEPVGDVSFPGAQVAGGGGPLNIPRQLDGVATQWVVVNGGANDLGRNCNCSDCGAVLDRLISDDGARGAIPALVTELRGRGARVIWADYYTSPRFAGTTCERPYRVLETRLRRMAAADPGVTLVDMDDVFRPDDLTLFAADRTHPSVKGSQRIADLVAAQIGR</sequence>